<dbReference type="EMBL" id="KB467865">
    <property type="protein sequence ID" value="PCH35930.1"/>
    <property type="molecule type" value="Genomic_DNA"/>
</dbReference>
<organism evidence="2 3">
    <name type="scientific">Wolfiporia cocos (strain MD-104)</name>
    <name type="common">Brown rot fungus</name>
    <dbReference type="NCBI Taxonomy" id="742152"/>
    <lineage>
        <taxon>Eukaryota</taxon>
        <taxon>Fungi</taxon>
        <taxon>Dikarya</taxon>
        <taxon>Basidiomycota</taxon>
        <taxon>Agaricomycotina</taxon>
        <taxon>Agaricomycetes</taxon>
        <taxon>Polyporales</taxon>
        <taxon>Phaeolaceae</taxon>
        <taxon>Wolfiporia</taxon>
    </lineage>
</organism>
<feature type="region of interest" description="Disordered" evidence="1">
    <location>
        <begin position="50"/>
        <end position="75"/>
    </location>
</feature>
<dbReference type="AlphaFoldDB" id="A0A2H3J0Z8"/>
<evidence type="ECO:0000256" key="1">
    <source>
        <dbReference type="SAM" id="MobiDB-lite"/>
    </source>
</evidence>
<evidence type="ECO:0000313" key="3">
    <source>
        <dbReference type="Proteomes" id="UP000218811"/>
    </source>
</evidence>
<sequence>MESRGSIEFGNRLVGNMGAPLDHRISDSLLFDDGDEPHEDVGCNEELPVEQTHNIQQDGEGKSNAENEVGAVTAP</sequence>
<gene>
    <name evidence="2" type="ORF">WOLCODRAFT_28217</name>
</gene>
<reference evidence="2 3" key="1">
    <citation type="journal article" date="2012" name="Science">
        <title>The Paleozoic origin of enzymatic lignin decomposition reconstructed from 31 fungal genomes.</title>
        <authorList>
            <person name="Floudas D."/>
            <person name="Binder M."/>
            <person name="Riley R."/>
            <person name="Barry K."/>
            <person name="Blanchette R.A."/>
            <person name="Henrissat B."/>
            <person name="Martinez A.T."/>
            <person name="Otillar R."/>
            <person name="Spatafora J.W."/>
            <person name="Yadav J.S."/>
            <person name="Aerts A."/>
            <person name="Benoit I."/>
            <person name="Boyd A."/>
            <person name="Carlson A."/>
            <person name="Copeland A."/>
            <person name="Coutinho P.M."/>
            <person name="de Vries R.P."/>
            <person name="Ferreira P."/>
            <person name="Findley K."/>
            <person name="Foster B."/>
            <person name="Gaskell J."/>
            <person name="Glotzer D."/>
            <person name="Gorecki P."/>
            <person name="Heitman J."/>
            <person name="Hesse C."/>
            <person name="Hori C."/>
            <person name="Igarashi K."/>
            <person name="Jurgens J.A."/>
            <person name="Kallen N."/>
            <person name="Kersten P."/>
            <person name="Kohler A."/>
            <person name="Kuees U."/>
            <person name="Kumar T.K.A."/>
            <person name="Kuo A."/>
            <person name="LaButti K."/>
            <person name="Larrondo L.F."/>
            <person name="Lindquist E."/>
            <person name="Ling A."/>
            <person name="Lombard V."/>
            <person name="Lucas S."/>
            <person name="Lundell T."/>
            <person name="Martin R."/>
            <person name="McLaughlin D.J."/>
            <person name="Morgenstern I."/>
            <person name="Morin E."/>
            <person name="Murat C."/>
            <person name="Nagy L.G."/>
            <person name="Nolan M."/>
            <person name="Ohm R.A."/>
            <person name="Patyshakuliyeva A."/>
            <person name="Rokas A."/>
            <person name="Ruiz-Duenas F.J."/>
            <person name="Sabat G."/>
            <person name="Salamov A."/>
            <person name="Samejima M."/>
            <person name="Schmutz J."/>
            <person name="Slot J.C."/>
            <person name="St John F."/>
            <person name="Stenlid J."/>
            <person name="Sun H."/>
            <person name="Sun S."/>
            <person name="Syed K."/>
            <person name="Tsang A."/>
            <person name="Wiebenga A."/>
            <person name="Young D."/>
            <person name="Pisabarro A."/>
            <person name="Eastwood D.C."/>
            <person name="Martin F."/>
            <person name="Cullen D."/>
            <person name="Grigoriev I.V."/>
            <person name="Hibbett D.S."/>
        </authorList>
    </citation>
    <scope>NUCLEOTIDE SEQUENCE [LARGE SCALE GENOMIC DNA]</scope>
    <source>
        <strain evidence="2 3">MD-104</strain>
    </source>
</reference>
<name>A0A2H3J0Z8_WOLCO</name>
<evidence type="ECO:0000313" key="2">
    <source>
        <dbReference type="EMBL" id="PCH35930.1"/>
    </source>
</evidence>
<proteinExistence type="predicted"/>
<keyword evidence="3" id="KW-1185">Reference proteome</keyword>
<protein>
    <submittedName>
        <fullName evidence="2">Uncharacterized protein</fullName>
    </submittedName>
</protein>
<dbReference type="Proteomes" id="UP000218811">
    <property type="component" value="Unassembled WGS sequence"/>
</dbReference>
<accession>A0A2H3J0Z8</accession>